<keyword evidence="2" id="KW-0966">Cell projection</keyword>
<organism evidence="2 3">
    <name type="scientific">Aliisedimentitalea scapharcae</name>
    <dbReference type="NCBI Taxonomy" id="1524259"/>
    <lineage>
        <taxon>Bacteria</taxon>
        <taxon>Pseudomonadati</taxon>
        <taxon>Pseudomonadota</taxon>
        <taxon>Alphaproteobacteria</taxon>
        <taxon>Rhodobacterales</taxon>
        <taxon>Roseobacteraceae</taxon>
        <taxon>Aliisedimentitalea</taxon>
    </lineage>
</organism>
<keyword evidence="3" id="KW-1185">Reference proteome</keyword>
<keyword evidence="2" id="KW-0282">Flagellum</keyword>
<dbReference type="RefSeq" id="WP_406647053.1">
    <property type="nucleotide sequence ID" value="NZ_CP123584.1"/>
</dbReference>
<keyword evidence="2" id="KW-0969">Cilium</keyword>
<name>A0ABZ2XW97_9RHOB</name>
<reference evidence="2 3" key="1">
    <citation type="submission" date="2023-04" db="EMBL/GenBank/DDBJ databases">
        <title>Complete genome sequence of Alisedimentitalea scapharcae.</title>
        <authorList>
            <person name="Rong J.-C."/>
            <person name="Yi M.-L."/>
            <person name="Zhao Q."/>
        </authorList>
    </citation>
    <scope>NUCLEOTIDE SEQUENCE [LARGE SCALE GENOMIC DNA]</scope>
    <source>
        <strain evidence="2 3">KCTC 42119</strain>
    </source>
</reference>
<evidence type="ECO:0000313" key="3">
    <source>
        <dbReference type="Proteomes" id="UP001623232"/>
    </source>
</evidence>
<dbReference type="Proteomes" id="UP001623232">
    <property type="component" value="Chromosome"/>
</dbReference>
<accession>A0ABZ2XW97</accession>
<sequence length="161" mass="17484">MLAKILPLILAFAGTGGGIAAGLFLTPADPVDPASTPHQAAKTEEHSETSEEKKNEFVKISNQFVIPVVHRDKVAAHVVLSLNLEVNPGTQDTVFEREPRLRASFLRVLFDHANMGGFQGTFTTSSHLDSLRTALLETAQLELGEDVIDVLIVDIAKQDTR</sequence>
<dbReference type="EMBL" id="CP123584">
    <property type="protein sequence ID" value="WZK89114.1"/>
    <property type="molecule type" value="Genomic_DNA"/>
</dbReference>
<gene>
    <name evidence="2" type="ORF">QEZ52_00780</name>
</gene>
<feature type="compositionally biased region" description="Basic and acidic residues" evidence="1">
    <location>
        <begin position="41"/>
        <end position="53"/>
    </location>
</feature>
<evidence type="ECO:0000313" key="2">
    <source>
        <dbReference type="EMBL" id="WZK89114.1"/>
    </source>
</evidence>
<protein>
    <submittedName>
        <fullName evidence="2">Flagellar basal body-associated protein FliL</fullName>
    </submittedName>
</protein>
<evidence type="ECO:0000256" key="1">
    <source>
        <dbReference type="SAM" id="MobiDB-lite"/>
    </source>
</evidence>
<feature type="region of interest" description="Disordered" evidence="1">
    <location>
        <begin position="31"/>
        <end position="53"/>
    </location>
</feature>
<proteinExistence type="predicted"/>